<dbReference type="Proteomes" id="UP000704712">
    <property type="component" value="Unassembled WGS sequence"/>
</dbReference>
<dbReference type="AlphaFoldDB" id="A0A8S9THP4"/>
<gene>
    <name evidence="1" type="ORF">GN958_ATG22434</name>
</gene>
<proteinExistence type="predicted"/>
<sequence length="87" mass="9802">MAHRLFALLDFLDQEDEELLDLLPSPACNRRLKKLYVDLKGFGSVSKALQGENVSLLDARVWLEGLIEVQPAFATYIGVAFFVSIYL</sequence>
<protein>
    <submittedName>
        <fullName evidence="1">Uncharacterized protein</fullName>
    </submittedName>
</protein>
<comment type="caution">
    <text evidence="1">The sequence shown here is derived from an EMBL/GenBank/DDBJ whole genome shotgun (WGS) entry which is preliminary data.</text>
</comment>
<accession>A0A8S9THP4</accession>
<evidence type="ECO:0000313" key="1">
    <source>
        <dbReference type="EMBL" id="KAF4128356.1"/>
    </source>
</evidence>
<reference evidence="1" key="1">
    <citation type="submission" date="2020-03" db="EMBL/GenBank/DDBJ databases">
        <title>Hybrid Assembly of Korean Phytophthora infestans isolates.</title>
        <authorList>
            <person name="Prokchorchik M."/>
            <person name="Lee Y."/>
            <person name="Seo J."/>
            <person name="Cho J.-H."/>
            <person name="Park Y.-E."/>
            <person name="Jang D.-C."/>
            <person name="Im J.-S."/>
            <person name="Choi J.-G."/>
            <person name="Park H.-J."/>
            <person name="Lee G.-B."/>
            <person name="Lee Y.-G."/>
            <person name="Hong S.-Y."/>
            <person name="Cho K."/>
            <person name="Sohn K.H."/>
        </authorList>
    </citation>
    <scope>NUCLEOTIDE SEQUENCE</scope>
    <source>
        <strain evidence="1">KR_2_A2</strain>
    </source>
</reference>
<dbReference type="EMBL" id="JAACNO010003127">
    <property type="protein sequence ID" value="KAF4128356.1"/>
    <property type="molecule type" value="Genomic_DNA"/>
</dbReference>
<dbReference type="PANTHER" id="PTHR40866">
    <property type="entry name" value="BED-TYPE DOMAIN-CONTAINING PROTEIN"/>
    <property type="match status" value="1"/>
</dbReference>
<evidence type="ECO:0000313" key="2">
    <source>
        <dbReference type="Proteomes" id="UP000704712"/>
    </source>
</evidence>
<dbReference type="PANTHER" id="PTHR40866:SF1">
    <property type="entry name" value="BED-TYPE DOMAIN-CONTAINING PROTEIN"/>
    <property type="match status" value="1"/>
</dbReference>
<name>A0A8S9THP4_PHYIN</name>
<organism evidence="1 2">
    <name type="scientific">Phytophthora infestans</name>
    <name type="common">Potato late blight agent</name>
    <name type="synonym">Botrytis infestans</name>
    <dbReference type="NCBI Taxonomy" id="4787"/>
    <lineage>
        <taxon>Eukaryota</taxon>
        <taxon>Sar</taxon>
        <taxon>Stramenopiles</taxon>
        <taxon>Oomycota</taxon>
        <taxon>Peronosporomycetes</taxon>
        <taxon>Peronosporales</taxon>
        <taxon>Peronosporaceae</taxon>
        <taxon>Phytophthora</taxon>
    </lineage>
</organism>